<dbReference type="Proteomes" id="UP001151760">
    <property type="component" value="Unassembled WGS sequence"/>
</dbReference>
<organism evidence="4 5">
    <name type="scientific">Tanacetum coccineum</name>
    <dbReference type="NCBI Taxonomy" id="301880"/>
    <lineage>
        <taxon>Eukaryota</taxon>
        <taxon>Viridiplantae</taxon>
        <taxon>Streptophyta</taxon>
        <taxon>Embryophyta</taxon>
        <taxon>Tracheophyta</taxon>
        <taxon>Spermatophyta</taxon>
        <taxon>Magnoliopsida</taxon>
        <taxon>eudicotyledons</taxon>
        <taxon>Gunneridae</taxon>
        <taxon>Pentapetalae</taxon>
        <taxon>asterids</taxon>
        <taxon>campanulids</taxon>
        <taxon>Asterales</taxon>
        <taxon>Asteraceae</taxon>
        <taxon>Asteroideae</taxon>
        <taxon>Anthemideae</taxon>
        <taxon>Anthemidinae</taxon>
        <taxon>Tanacetum</taxon>
    </lineage>
</organism>
<feature type="compositionally biased region" description="Basic and acidic residues" evidence="3">
    <location>
        <begin position="363"/>
        <end position="383"/>
    </location>
</feature>
<dbReference type="SUPFAM" id="SSF56801">
    <property type="entry name" value="Acetyl-CoA synthetase-like"/>
    <property type="match status" value="1"/>
</dbReference>
<feature type="region of interest" description="Disordered" evidence="3">
    <location>
        <begin position="341"/>
        <end position="383"/>
    </location>
</feature>
<keyword evidence="5" id="KW-1185">Reference proteome</keyword>
<evidence type="ECO:0000313" key="5">
    <source>
        <dbReference type="Proteomes" id="UP001151760"/>
    </source>
</evidence>
<name>A0ABQ4WP22_9ASTR</name>
<dbReference type="Gene3D" id="2.30.38.10">
    <property type="entry name" value="Luciferase, Domain 3"/>
    <property type="match status" value="1"/>
</dbReference>
<reference evidence="4" key="2">
    <citation type="submission" date="2022-01" db="EMBL/GenBank/DDBJ databases">
        <authorList>
            <person name="Yamashiro T."/>
            <person name="Shiraishi A."/>
            <person name="Satake H."/>
            <person name="Nakayama K."/>
        </authorList>
    </citation>
    <scope>NUCLEOTIDE SEQUENCE</scope>
</reference>
<reference evidence="4" key="1">
    <citation type="journal article" date="2022" name="Int. J. Mol. Sci.">
        <title>Draft Genome of Tanacetum Coccineum: Genomic Comparison of Closely Related Tanacetum-Family Plants.</title>
        <authorList>
            <person name="Yamashiro T."/>
            <person name="Shiraishi A."/>
            <person name="Nakayama K."/>
            <person name="Satake H."/>
        </authorList>
    </citation>
    <scope>NUCLEOTIDE SEQUENCE</scope>
</reference>
<proteinExistence type="predicted"/>
<feature type="region of interest" description="Disordered" evidence="3">
    <location>
        <begin position="560"/>
        <end position="585"/>
    </location>
</feature>
<evidence type="ECO:0000256" key="3">
    <source>
        <dbReference type="SAM" id="MobiDB-lite"/>
    </source>
</evidence>
<accession>A0ABQ4WP22</accession>
<keyword evidence="1" id="KW-0547">Nucleotide-binding</keyword>
<dbReference type="PANTHER" id="PTHR43272:SF33">
    <property type="entry name" value="AMP-BINDING DOMAIN-CONTAINING PROTEIN-RELATED"/>
    <property type="match status" value="1"/>
</dbReference>
<dbReference type="PANTHER" id="PTHR43272">
    <property type="entry name" value="LONG-CHAIN-FATTY-ACID--COA LIGASE"/>
    <property type="match status" value="1"/>
</dbReference>
<gene>
    <name evidence="4" type="ORF">Tco_0627974</name>
</gene>
<sequence length="585" mass="65580">MVSQKMSYIKWRLLKITLQAPFLNVVMTSVHISSVLVLHGNDVGKAPGLGDPTDDLYNNLKVYEPEFKGTSSSNTSIQNMVFVSSNNSGSTNEAVNTAHGVCAASTQVSAANSTTINNLSDVVICALFASQPNSPQLDNKDLQQINPDDLEDVFLGILLGSRLSLPLHITQHESKKKREEEMKVLERETRERVECQAIDVLFFPSPRFFPLGFSWEGFLRRQTQMTSYSPSLQIWDTCGDSCALKWFFPTGVIVSVFEVKLVDVTEMNYTSDDQPYPRGEICLLRVRGPIVFQGYYKDEVHTREVIDGEGWLHTGDIRMWIPGGRLKIIDSSLDVNQASVSVSADPDTEKATDEQQQVVKQARAAEERERAAKERQQATEDRQHALLKRVKELEEQVKESANMCNPMDMATTSGQYRLMNPQRFAADYNHNDTYTSADCVHALAHMTDMCANHTAFMGTMNTHRASFEYTFGLDSSTGFQELTYPHATTNAWPGSTNFKLEIKEQIELKTNKKPQPKKITGFQFSSSNPSEVLVTSVDSLVRILDGAKLVKKYKGMDKSIITRKQSKASKHGHENQKSTKPKPNP</sequence>
<dbReference type="EMBL" id="BQNB010008811">
    <property type="protein sequence ID" value="GJS54612.1"/>
    <property type="molecule type" value="Genomic_DNA"/>
</dbReference>
<evidence type="ECO:0000256" key="1">
    <source>
        <dbReference type="ARBA" id="ARBA00022741"/>
    </source>
</evidence>
<evidence type="ECO:0000313" key="4">
    <source>
        <dbReference type="EMBL" id="GJS54612.1"/>
    </source>
</evidence>
<comment type="caution">
    <text evidence="4">The sequence shown here is derived from an EMBL/GenBank/DDBJ whole genome shotgun (WGS) entry which is preliminary data.</text>
</comment>
<evidence type="ECO:0000256" key="2">
    <source>
        <dbReference type="ARBA" id="ARBA00022840"/>
    </source>
</evidence>
<protein>
    <submittedName>
        <fullName evidence="4">Ribonuclease H-like domain-containing protein</fullName>
    </submittedName>
</protein>
<keyword evidence="2" id="KW-0067">ATP-binding</keyword>